<keyword evidence="5" id="KW-0653">Protein transport</keyword>
<comment type="subcellular location">
    <subcellularLocation>
        <location evidence="1">Cell membrane</location>
        <topology evidence="1">Lipid-anchor</topology>
    </subcellularLocation>
</comment>
<evidence type="ECO:0000256" key="6">
    <source>
        <dbReference type="ARBA" id="ARBA00023139"/>
    </source>
</evidence>
<keyword evidence="4 8" id="KW-0732">Signal</keyword>
<evidence type="ECO:0000256" key="7">
    <source>
        <dbReference type="ARBA" id="ARBA00023288"/>
    </source>
</evidence>
<dbReference type="FunFam" id="3.90.76.10:FF:000001">
    <property type="entry name" value="Oligopeptide ABC transporter substrate-binding protein"/>
    <property type="match status" value="1"/>
</dbReference>
<dbReference type="PROSITE" id="PS51257">
    <property type="entry name" value="PROKAR_LIPOPROTEIN"/>
    <property type="match status" value="1"/>
</dbReference>
<evidence type="ECO:0000256" key="4">
    <source>
        <dbReference type="ARBA" id="ARBA00022729"/>
    </source>
</evidence>
<protein>
    <recommendedName>
        <fullName evidence="9">Solute-binding protein family 5 domain-containing protein</fullName>
    </recommendedName>
</protein>
<dbReference type="AlphaFoldDB" id="A0A917WSD4"/>
<dbReference type="InterPro" id="IPR039424">
    <property type="entry name" value="SBP_5"/>
</dbReference>
<gene>
    <name evidence="10" type="ORF">GCM10011351_08260</name>
</gene>
<dbReference type="PANTHER" id="PTHR30290">
    <property type="entry name" value="PERIPLASMIC BINDING COMPONENT OF ABC TRANSPORTER"/>
    <property type="match status" value="1"/>
</dbReference>
<dbReference type="Gene3D" id="3.40.190.10">
    <property type="entry name" value="Periplasmic binding protein-like II"/>
    <property type="match status" value="1"/>
</dbReference>
<keyword evidence="6" id="KW-0564">Palmitate</keyword>
<dbReference type="PANTHER" id="PTHR30290:SF10">
    <property type="entry name" value="PERIPLASMIC OLIGOPEPTIDE-BINDING PROTEIN-RELATED"/>
    <property type="match status" value="1"/>
</dbReference>
<dbReference type="GO" id="GO:0015833">
    <property type="term" value="P:peptide transport"/>
    <property type="evidence" value="ECO:0007669"/>
    <property type="project" value="UniProtKB-KW"/>
</dbReference>
<feature type="domain" description="Solute-binding protein family 5" evidence="9">
    <location>
        <begin position="51"/>
        <end position="211"/>
    </location>
</feature>
<evidence type="ECO:0000259" key="9">
    <source>
        <dbReference type="Pfam" id="PF00496"/>
    </source>
</evidence>
<dbReference type="CDD" id="cd08504">
    <property type="entry name" value="PBP2_OppA"/>
    <property type="match status" value="1"/>
</dbReference>
<dbReference type="EMBL" id="BMLG01000002">
    <property type="protein sequence ID" value="GGM24943.1"/>
    <property type="molecule type" value="Genomic_DNA"/>
</dbReference>
<evidence type="ECO:0000256" key="1">
    <source>
        <dbReference type="ARBA" id="ARBA00004193"/>
    </source>
</evidence>
<dbReference type="Proteomes" id="UP000618460">
    <property type="component" value="Unassembled WGS sequence"/>
</dbReference>
<proteinExistence type="inferred from homology"/>
<evidence type="ECO:0000313" key="10">
    <source>
        <dbReference type="EMBL" id="GGM24943.1"/>
    </source>
</evidence>
<comment type="similarity">
    <text evidence="2">Belongs to the bacterial solute-binding protein 5 family.</text>
</comment>
<dbReference type="FunFam" id="3.10.105.10:FF:000001">
    <property type="entry name" value="Oligopeptide ABC transporter, oligopeptide-binding protein"/>
    <property type="match status" value="1"/>
</dbReference>
<dbReference type="GO" id="GO:0030288">
    <property type="term" value="C:outer membrane-bounded periplasmic space"/>
    <property type="evidence" value="ECO:0007669"/>
    <property type="project" value="UniProtKB-ARBA"/>
</dbReference>
<feature type="chain" id="PRO_5038337667" description="Solute-binding protein family 5 domain-containing protein" evidence="8">
    <location>
        <begin position="22"/>
        <end position="568"/>
    </location>
</feature>
<keyword evidence="3" id="KW-0813">Transport</keyword>
<dbReference type="SUPFAM" id="SSF53850">
    <property type="entry name" value="Periplasmic binding protein-like II"/>
    <property type="match status" value="2"/>
</dbReference>
<dbReference type="InterPro" id="IPR000914">
    <property type="entry name" value="SBP_5_dom"/>
</dbReference>
<evidence type="ECO:0000256" key="5">
    <source>
        <dbReference type="ARBA" id="ARBA00022856"/>
    </source>
</evidence>
<dbReference type="Gene3D" id="3.90.76.10">
    <property type="entry name" value="Dipeptide-binding Protein, Domain 1"/>
    <property type="match status" value="1"/>
</dbReference>
<reference evidence="10" key="1">
    <citation type="journal article" date="2014" name="Int. J. Syst. Evol. Microbiol.">
        <title>Complete genome sequence of Corynebacterium casei LMG S-19264T (=DSM 44701T), isolated from a smear-ripened cheese.</title>
        <authorList>
            <consortium name="US DOE Joint Genome Institute (JGI-PGF)"/>
            <person name="Walter F."/>
            <person name="Albersmeier A."/>
            <person name="Kalinowski J."/>
            <person name="Ruckert C."/>
        </authorList>
    </citation>
    <scope>NUCLEOTIDE SEQUENCE</scope>
    <source>
        <strain evidence="10">CGMCC 1.6333</strain>
    </source>
</reference>
<dbReference type="Gene3D" id="3.10.105.10">
    <property type="entry name" value="Dipeptide-binding Protein, Domain 3"/>
    <property type="match status" value="1"/>
</dbReference>
<feature type="signal peptide" evidence="8">
    <location>
        <begin position="1"/>
        <end position="21"/>
    </location>
</feature>
<feature type="domain" description="Solute-binding protein family 5" evidence="9">
    <location>
        <begin position="349"/>
        <end position="564"/>
    </location>
</feature>
<dbReference type="GO" id="GO:1904680">
    <property type="term" value="F:peptide transmembrane transporter activity"/>
    <property type="evidence" value="ECO:0007669"/>
    <property type="project" value="TreeGrafter"/>
</dbReference>
<dbReference type="Pfam" id="PF00496">
    <property type="entry name" value="SBP_bac_5"/>
    <property type="match status" value="2"/>
</dbReference>
<evidence type="ECO:0000256" key="8">
    <source>
        <dbReference type="SAM" id="SignalP"/>
    </source>
</evidence>
<keyword evidence="5" id="KW-0571">Peptide transport</keyword>
<evidence type="ECO:0000256" key="2">
    <source>
        <dbReference type="ARBA" id="ARBA00005695"/>
    </source>
</evidence>
<name>A0A917WSD4_9BACI</name>
<evidence type="ECO:0000313" key="11">
    <source>
        <dbReference type="Proteomes" id="UP000618460"/>
    </source>
</evidence>
<organism evidence="10 11">
    <name type="scientific">Paraliobacillus quinghaiensis</name>
    <dbReference type="NCBI Taxonomy" id="470815"/>
    <lineage>
        <taxon>Bacteria</taxon>
        <taxon>Bacillati</taxon>
        <taxon>Bacillota</taxon>
        <taxon>Bacilli</taxon>
        <taxon>Bacillales</taxon>
        <taxon>Bacillaceae</taxon>
        <taxon>Paraliobacillus</taxon>
    </lineage>
</organism>
<keyword evidence="7" id="KW-0449">Lipoprotein</keyword>
<sequence length="568" mass="63150">MKNSKWLLLVLAMLLSAVLVACSGDDDTTEQNDGDNNTENQGEEVEKASIGEMMSNENFRKAIAKGFDKQQFINIVYGNDSIPTNAFVPRDFVQHPETGEDFQQGDEALAFDVEAAQEHWTTAKEELGFDEVTISFLSGDTTVSKDISEFFKTELEKNLEGLTIESVNVPWSQQLEIMDAKEYELTFSGWGPDYKDAVTFVDLWTTDNPNNDIGYSNEEYDALVKAAGTELALKPVERFEALQEAEKIALEEAAIAPVMQRKASVLSKPYVTGMDALNPFGPDYSYKYVNVDKDEKVLNLSATAEIPSMDPALPTDNVSFQYLDSVYEGLYRIGQGGVIESGVADKDATEVSEDGLTYTFHLNEDAKWSNGDPVTAHDFVYAWQRAIDPATASVYGEYLLSGKVVNATEIYNEELAPEELGVSATDDHTFVVELLKPVPYFDSIAAFPTFVPLNQEFVEAQGENFALEADTMLYNGPYALTEWDTGTNGSWVLSKNDQYWDKENVALDAINVQVVKDQDTRLQLYQEGTIDRVGLSGTQVDANKTSPEYASLSEMVVFWLKFNQDSVN</sequence>
<accession>A0A917WSD4</accession>
<keyword evidence="11" id="KW-1185">Reference proteome</keyword>
<evidence type="ECO:0000256" key="3">
    <source>
        <dbReference type="ARBA" id="ARBA00022448"/>
    </source>
</evidence>
<dbReference type="GO" id="GO:0005886">
    <property type="term" value="C:plasma membrane"/>
    <property type="evidence" value="ECO:0007669"/>
    <property type="project" value="UniProtKB-SubCell"/>
</dbReference>
<dbReference type="RefSeq" id="WP_162879131.1">
    <property type="nucleotide sequence ID" value="NZ_BMLG01000002.1"/>
</dbReference>
<reference evidence="10" key="2">
    <citation type="submission" date="2020-09" db="EMBL/GenBank/DDBJ databases">
        <authorList>
            <person name="Sun Q."/>
            <person name="Zhou Y."/>
        </authorList>
    </citation>
    <scope>NUCLEOTIDE SEQUENCE</scope>
    <source>
        <strain evidence="10">CGMCC 1.6333</strain>
    </source>
</reference>
<comment type="caution">
    <text evidence="10">The sequence shown here is derived from an EMBL/GenBank/DDBJ whole genome shotgun (WGS) entry which is preliminary data.</text>
</comment>